<dbReference type="HOGENOM" id="CLU_2888640_0_0_1"/>
<dbReference type="EnsemblMetazoa" id="tetur23g00600.1">
    <property type="protein sequence ID" value="tetur23g00600.1"/>
    <property type="gene ID" value="tetur23g00600"/>
</dbReference>
<protein>
    <submittedName>
        <fullName evidence="1">Uncharacterized protein</fullName>
    </submittedName>
</protein>
<dbReference type="AlphaFoldDB" id="T1KVG9"/>
<evidence type="ECO:0000313" key="1">
    <source>
        <dbReference type="EnsemblMetazoa" id="tetur23g00600.1"/>
    </source>
</evidence>
<organism evidence="1 2">
    <name type="scientific">Tetranychus urticae</name>
    <name type="common">Two-spotted spider mite</name>
    <dbReference type="NCBI Taxonomy" id="32264"/>
    <lineage>
        <taxon>Eukaryota</taxon>
        <taxon>Metazoa</taxon>
        <taxon>Ecdysozoa</taxon>
        <taxon>Arthropoda</taxon>
        <taxon>Chelicerata</taxon>
        <taxon>Arachnida</taxon>
        <taxon>Acari</taxon>
        <taxon>Acariformes</taxon>
        <taxon>Trombidiformes</taxon>
        <taxon>Prostigmata</taxon>
        <taxon>Eleutherengona</taxon>
        <taxon>Raphignathae</taxon>
        <taxon>Tetranychoidea</taxon>
        <taxon>Tetranychidae</taxon>
        <taxon>Tetranychus</taxon>
    </lineage>
</organism>
<dbReference type="Proteomes" id="UP000015104">
    <property type="component" value="Unassembled WGS sequence"/>
</dbReference>
<name>T1KVG9_TETUR</name>
<sequence length="63" mass="7279">MESIFLLTSQFFSIIITRINLISQSYSCTLFFSSCCCFFFSCCCSCFPRLINCSIRETLNSQE</sequence>
<dbReference type="EMBL" id="CAEY01000613">
    <property type="status" value="NOT_ANNOTATED_CDS"/>
    <property type="molecule type" value="Genomic_DNA"/>
</dbReference>
<reference evidence="2" key="1">
    <citation type="submission" date="2011-08" db="EMBL/GenBank/DDBJ databases">
        <authorList>
            <person name="Rombauts S."/>
        </authorList>
    </citation>
    <scope>NUCLEOTIDE SEQUENCE</scope>
    <source>
        <strain evidence="2">London</strain>
    </source>
</reference>
<reference evidence="1" key="2">
    <citation type="submission" date="2015-06" db="UniProtKB">
        <authorList>
            <consortium name="EnsemblMetazoa"/>
        </authorList>
    </citation>
    <scope>IDENTIFICATION</scope>
</reference>
<proteinExistence type="predicted"/>
<evidence type="ECO:0000313" key="2">
    <source>
        <dbReference type="Proteomes" id="UP000015104"/>
    </source>
</evidence>
<accession>T1KVG9</accession>
<keyword evidence="2" id="KW-1185">Reference proteome</keyword>